<keyword evidence="3" id="KW-1185">Reference proteome</keyword>
<evidence type="ECO:0000256" key="1">
    <source>
        <dbReference type="SAM" id="MobiDB-lite"/>
    </source>
</evidence>
<gene>
    <name evidence="2" type="ORF">E3N88_09513</name>
</gene>
<dbReference type="EMBL" id="SZYD01000004">
    <property type="protein sequence ID" value="KAD6454807.1"/>
    <property type="molecule type" value="Genomic_DNA"/>
</dbReference>
<evidence type="ECO:0000313" key="2">
    <source>
        <dbReference type="EMBL" id="KAD6454807.1"/>
    </source>
</evidence>
<sequence>MCAPIVDCHSPIGDRRHPQPPPSTVTSYGAPIVDFFLRTPPSQLLTPTITTTSLDAQCRFHVHGGRRQICTVTNVVVDNIVGVAGGGASEDRRMEFVAVRTVTGSFNDDELFSGNPRNGRRRREEKDEMTILPLM</sequence>
<comment type="caution">
    <text evidence="2">The sequence shown here is derived from an EMBL/GenBank/DDBJ whole genome shotgun (WGS) entry which is preliminary data.</text>
</comment>
<feature type="region of interest" description="Disordered" evidence="1">
    <location>
        <begin position="113"/>
        <end position="135"/>
    </location>
</feature>
<evidence type="ECO:0000313" key="3">
    <source>
        <dbReference type="Proteomes" id="UP000326396"/>
    </source>
</evidence>
<reference evidence="2 3" key="1">
    <citation type="submission" date="2019-05" db="EMBL/GenBank/DDBJ databases">
        <title>Mikania micrantha, genome provides insights into the molecular mechanism of rapid growth.</title>
        <authorList>
            <person name="Liu B."/>
        </authorList>
    </citation>
    <scope>NUCLEOTIDE SEQUENCE [LARGE SCALE GENOMIC DNA]</scope>
    <source>
        <strain evidence="2">NLD-2019</strain>
        <tissue evidence="2">Leaf</tissue>
    </source>
</reference>
<proteinExistence type="predicted"/>
<dbReference type="Proteomes" id="UP000326396">
    <property type="component" value="Linkage Group LG12"/>
</dbReference>
<organism evidence="2 3">
    <name type="scientific">Mikania micrantha</name>
    <name type="common">bitter vine</name>
    <dbReference type="NCBI Taxonomy" id="192012"/>
    <lineage>
        <taxon>Eukaryota</taxon>
        <taxon>Viridiplantae</taxon>
        <taxon>Streptophyta</taxon>
        <taxon>Embryophyta</taxon>
        <taxon>Tracheophyta</taxon>
        <taxon>Spermatophyta</taxon>
        <taxon>Magnoliopsida</taxon>
        <taxon>eudicotyledons</taxon>
        <taxon>Gunneridae</taxon>
        <taxon>Pentapetalae</taxon>
        <taxon>asterids</taxon>
        <taxon>campanulids</taxon>
        <taxon>Asterales</taxon>
        <taxon>Asteraceae</taxon>
        <taxon>Asteroideae</taxon>
        <taxon>Heliantheae alliance</taxon>
        <taxon>Eupatorieae</taxon>
        <taxon>Mikania</taxon>
    </lineage>
</organism>
<protein>
    <submittedName>
        <fullName evidence="2">Uncharacterized protein</fullName>
    </submittedName>
</protein>
<name>A0A5N6PK55_9ASTR</name>
<accession>A0A5N6PK55</accession>
<dbReference type="AlphaFoldDB" id="A0A5N6PK55"/>